<evidence type="ECO:0000256" key="6">
    <source>
        <dbReference type="ARBA" id="ARBA00022723"/>
    </source>
</evidence>
<feature type="domain" description="Cation-transporting P-type ATPase N-terminal" evidence="17">
    <location>
        <begin position="23"/>
        <end position="68"/>
    </location>
</feature>
<comment type="subcellular location">
    <subcellularLocation>
        <location evidence="1">Endomembrane system</location>
        <topology evidence="1">Multi-pass membrane protein</topology>
    </subcellularLocation>
</comment>
<dbReference type="PANTHER" id="PTHR24093">
    <property type="entry name" value="CATION TRANSPORTING ATPASE"/>
    <property type="match status" value="1"/>
</dbReference>
<keyword evidence="3" id="KW-0813">Transport</keyword>
<dbReference type="Pfam" id="PF00690">
    <property type="entry name" value="Cation_ATPase_N"/>
    <property type="match status" value="1"/>
</dbReference>
<dbReference type="EC" id="7.2.2.10" evidence="2"/>
<dbReference type="PANTHER" id="PTHR24093:SF369">
    <property type="entry name" value="CALCIUM-TRANSPORTING ATPASE"/>
    <property type="match status" value="1"/>
</dbReference>
<keyword evidence="8" id="KW-0106">Calcium</keyword>
<keyword evidence="5 16" id="KW-0812">Transmembrane</keyword>
<feature type="compositionally biased region" description="Polar residues" evidence="15">
    <location>
        <begin position="1"/>
        <end position="10"/>
    </location>
</feature>
<evidence type="ECO:0000256" key="7">
    <source>
        <dbReference type="ARBA" id="ARBA00022741"/>
    </source>
</evidence>
<dbReference type="AlphaFoldDB" id="A0A4P9VWZ4"/>
<dbReference type="EMBL" id="ML001299">
    <property type="protein sequence ID" value="RKO83385.1"/>
    <property type="molecule type" value="Genomic_DNA"/>
</dbReference>
<evidence type="ECO:0000256" key="15">
    <source>
        <dbReference type="SAM" id="MobiDB-lite"/>
    </source>
</evidence>
<evidence type="ECO:0000256" key="5">
    <source>
        <dbReference type="ARBA" id="ARBA00022692"/>
    </source>
</evidence>
<keyword evidence="13" id="KW-0406">Ion transport</keyword>
<dbReference type="SUPFAM" id="SSF81665">
    <property type="entry name" value="Calcium ATPase, transmembrane domain M"/>
    <property type="match status" value="1"/>
</dbReference>
<evidence type="ECO:0000256" key="11">
    <source>
        <dbReference type="ARBA" id="ARBA00022967"/>
    </source>
</evidence>
<evidence type="ECO:0000256" key="13">
    <source>
        <dbReference type="ARBA" id="ARBA00023065"/>
    </source>
</evidence>
<keyword evidence="19" id="KW-1185">Reference proteome</keyword>
<evidence type="ECO:0000256" key="2">
    <source>
        <dbReference type="ARBA" id="ARBA00012790"/>
    </source>
</evidence>
<dbReference type="Proteomes" id="UP000269721">
    <property type="component" value="Unassembled WGS sequence"/>
</dbReference>
<feature type="non-terminal residue" evidence="18">
    <location>
        <position position="1"/>
    </location>
</feature>
<evidence type="ECO:0000256" key="8">
    <source>
        <dbReference type="ARBA" id="ARBA00022837"/>
    </source>
</evidence>
<dbReference type="InterPro" id="IPR023298">
    <property type="entry name" value="ATPase_P-typ_TM_dom_sf"/>
</dbReference>
<sequence>HPEAVSSRSPLRTVHTGTDADASHCSQRRKYFGENCLPPVEPLTIFQLMYRAMQDKTLIFLSLAAVLSLSIGIYQDLKTLPPDAPESEKQKVHWIEGVSILAAVVVVVLAGSVNDYEKEKQFRALNAKKENREVKVLRDGQTQLISVY</sequence>
<dbReference type="Gene3D" id="2.70.150.10">
    <property type="entry name" value="Calcium-transporting ATPase, cytoplasmic transduction domain A"/>
    <property type="match status" value="1"/>
</dbReference>
<evidence type="ECO:0000256" key="14">
    <source>
        <dbReference type="ARBA" id="ARBA00023136"/>
    </source>
</evidence>
<evidence type="ECO:0000256" key="1">
    <source>
        <dbReference type="ARBA" id="ARBA00004127"/>
    </source>
</evidence>
<dbReference type="OrthoDB" id="2156154at2759"/>
<dbReference type="GO" id="GO:0046872">
    <property type="term" value="F:metal ion binding"/>
    <property type="evidence" value="ECO:0007669"/>
    <property type="project" value="UniProtKB-KW"/>
</dbReference>
<evidence type="ECO:0000256" key="4">
    <source>
        <dbReference type="ARBA" id="ARBA00022568"/>
    </source>
</evidence>
<keyword evidence="6" id="KW-0479">Metal-binding</keyword>
<keyword evidence="7" id="KW-0547">Nucleotide-binding</keyword>
<keyword evidence="9" id="KW-0067">ATP-binding</keyword>
<dbReference type="GO" id="GO:0005524">
    <property type="term" value="F:ATP binding"/>
    <property type="evidence" value="ECO:0007669"/>
    <property type="project" value="UniProtKB-KW"/>
</dbReference>
<name>A0A4P9VWZ4_9FUNG</name>
<accession>A0A4P9VWZ4</accession>
<evidence type="ECO:0000313" key="18">
    <source>
        <dbReference type="EMBL" id="RKO83385.1"/>
    </source>
</evidence>
<evidence type="ECO:0000256" key="12">
    <source>
        <dbReference type="ARBA" id="ARBA00022989"/>
    </source>
</evidence>
<gene>
    <name evidence="18" type="ORF">BDK51DRAFT_6550</name>
</gene>
<evidence type="ECO:0000256" key="3">
    <source>
        <dbReference type="ARBA" id="ARBA00022448"/>
    </source>
</evidence>
<evidence type="ECO:0000313" key="19">
    <source>
        <dbReference type="Proteomes" id="UP000269721"/>
    </source>
</evidence>
<keyword evidence="11" id="KW-1278">Translocase</keyword>
<dbReference type="GO" id="GO:0006874">
    <property type="term" value="P:intracellular calcium ion homeostasis"/>
    <property type="evidence" value="ECO:0007669"/>
    <property type="project" value="TreeGrafter"/>
</dbReference>
<organism evidence="18 19">
    <name type="scientific">Blyttiomyces helicus</name>
    <dbReference type="NCBI Taxonomy" id="388810"/>
    <lineage>
        <taxon>Eukaryota</taxon>
        <taxon>Fungi</taxon>
        <taxon>Fungi incertae sedis</taxon>
        <taxon>Chytridiomycota</taxon>
        <taxon>Chytridiomycota incertae sedis</taxon>
        <taxon>Chytridiomycetes</taxon>
        <taxon>Chytridiomycetes incertae sedis</taxon>
        <taxon>Blyttiomyces</taxon>
    </lineage>
</organism>
<feature type="region of interest" description="Disordered" evidence="15">
    <location>
        <begin position="1"/>
        <end position="21"/>
    </location>
</feature>
<dbReference type="GO" id="GO:0005388">
    <property type="term" value="F:P-type calcium transporter activity"/>
    <property type="evidence" value="ECO:0007669"/>
    <property type="project" value="UniProtKB-EC"/>
</dbReference>
<feature type="non-terminal residue" evidence="18">
    <location>
        <position position="148"/>
    </location>
</feature>
<dbReference type="FunFam" id="1.20.1110.10:FF:000002">
    <property type="entry name" value="Calcium-transporting ATPase"/>
    <property type="match status" value="1"/>
</dbReference>
<proteinExistence type="predicted"/>
<feature type="transmembrane region" description="Helical" evidence="16">
    <location>
        <begin position="94"/>
        <end position="113"/>
    </location>
</feature>
<keyword evidence="10" id="KW-0460">Magnesium</keyword>
<feature type="transmembrane region" description="Helical" evidence="16">
    <location>
        <begin position="57"/>
        <end position="74"/>
    </location>
</feature>
<keyword evidence="14 16" id="KW-0472">Membrane</keyword>
<evidence type="ECO:0000256" key="9">
    <source>
        <dbReference type="ARBA" id="ARBA00022840"/>
    </source>
</evidence>
<evidence type="ECO:0000256" key="16">
    <source>
        <dbReference type="SAM" id="Phobius"/>
    </source>
</evidence>
<evidence type="ECO:0000256" key="10">
    <source>
        <dbReference type="ARBA" id="ARBA00022842"/>
    </source>
</evidence>
<reference evidence="19" key="1">
    <citation type="journal article" date="2018" name="Nat. Microbiol.">
        <title>Leveraging single-cell genomics to expand the fungal tree of life.</title>
        <authorList>
            <person name="Ahrendt S.R."/>
            <person name="Quandt C.A."/>
            <person name="Ciobanu D."/>
            <person name="Clum A."/>
            <person name="Salamov A."/>
            <person name="Andreopoulos B."/>
            <person name="Cheng J.F."/>
            <person name="Woyke T."/>
            <person name="Pelin A."/>
            <person name="Henrissat B."/>
            <person name="Reynolds N.K."/>
            <person name="Benny G.L."/>
            <person name="Smith M.E."/>
            <person name="James T.Y."/>
            <person name="Grigoriev I.V."/>
        </authorList>
    </citation>
    <scope>NUCLEOTIDE SEQUENCE [LARGE SCALE GENOMIC DNA]</scope>
</reference>
<dbReference type="InterPro" id="IPR004014">
    <property type="entry name" value="ATPase_P-typ_cation-transptr_N"/>
</dbReference>
<dbReference type="GO" id="GO:0005886">
    <property type="term" value="C:plasma membrane"/>
    <property type="evidence" value="ECO:0007669"/>
    <property type="project" value="TreeGrafter"/>
</dbReference>
<keyword evidence="12 16" id="KW-1133">Transmembrane helix</keyword>
<dbReference type="GO" id="GO:0012505">
    <property type="term" value="C:endomembrane system"/>
    <property type="evidence" value="ECO:0007669"/>
    <property type="project" value="UniProtKB-SubCell"/>
</dbReference>
<dbReference type="Gene3D" id="1.20.1110.10">
    <property type="entry name" value="Calcium-transporting ATPase, transmembrane domain"/>
    <property type="match status" value="1"/>
</dbReference>
<evidence type="ECO:0000259" key="17">
    <source>
        <dbReference type="Pfam" id="PF00690"/>
    </source>
</evidence>
<keyword evidence="4" id="KW-0109">Calcium transport</keyword>
<protein>
    <recommendedName>
        <fullName evidence="2">P-type Ca(2+) transporter</fullName>
        <ecNumber evidence="2">7.2.2.10</ecNumber>
    </recommendedName>
</protein>